<reference evidence="5" key="3">
    <citation type="submission" date="2025-09" db="UniProtKB">
        <authorList>
            <consortium name="Ensembl"/>
        </authorList>
    </citation>
    <scope>IDENTIFICATION</scope>
    <source>
        <strain evidence="5">broiler</strain>
    </source>
</reference>
<evidence type="ECO:0000313" key="6">
    <source>
        <dbReference type="Proteomes" id="UP000000539"/>
    </source>
</evidence>
<dbReference type="Pfam" id="PF00168">
    <property type="entry name" value="C2"/>
    <property type="match status" value="2"/>
</dbReference>
<dbReference type="GO" id="GO:0000149">
    <property type="term" value="F:SNARE binding"/>
    <property type="evidence" value="ECO:0000318"/>
    <property type="project" value="GO_Central"/>
</dbReference>
<dbReference type="GO" id="GO:2000300">
    <property type="term" value="P:regulation of synaptic vesicle exocytosis"/>
    <property type="evidence" value="ECO:0000318"/>
    <property type="project" value="GO_Central"/>
</dbReference>
<dbReference type="Proteomes" id="UP000000539">
    <property type="component" value="Chromosome 5"/>
</dbReference>
<dbReference type="InterPro" id="IPR035892">
    <property type="entry name" value="C2_domain_sf"/>
</dbReference>
<dbReference type="GO" id="GO:0030672">
    <property type="term" value="C:synaptic vesicle membrane"/>
    <property type="evidence" value="ECO:0000318"/>
    <property type="project" value="GO_Central"/>
</dbReference>
<dbReference type="GO" id="GO:0030424">
    <property type="term" value="C:axon"/>
    <property type="evidence" value="ECO:0000318"/>
    <property type="project" value="GO_Central"/>
</dbReference>
<dbReference type="GO" id="GO:0099502">
    <property type="term" value="P:calcium-dependent activation of synaptic vesicle fusion"/>
    <property type="evidence" value="ECO:0000318"/>
    <property type="project" value="GO_Central"/>
</dbReference>
<dbReference type="FunFam" id="2.60.40.150:FF:000352">
    <property type="entry name" value="Uncharacterized protein"/>
    <property type="match status" value="1"/>
</dbReference>
<dbReference type="GeneTree" id="ENSGT00940000166578"/>
<dbReference type="SUPFAM" id="SSF49562">
    <property type="entry name" value="C2 domain (Calcium/lipid-binding domain, CaLB)"/>
    <property type="match status" value="2"/>
</dbReference>
<dbReference type="Ensembl" id="ENSGALT00010062524.1">
    <property type="protein sequence ID" value="ENSGALP00010038661.1"/>
    <property type="gene ID" value="ENSGALG00010025620.1"/>
</dbReference>
<feature type="region of interest" description="Disordered" evidence="2">
    <location>
        <begin position="76"/>
        <end position="115"/>
    </location>
</feature>
<evidence type="ECO:0000259" key="4">
    <source>
        <dbReference type="PROSITE" id="PS50004"/>
    </source>
</evidence>
<dbReference type="GO" id="GO:0005544">
    <property type="term" value="F:calcium-dependent phospholipid binding"/>
    <property type="evidence" value="ECO:0000318"/>
    <property type="project" value="GO_Central"/>
</dbReference>
<keyword evidence="6" id="KW-1185">Reference proteome</keyword>
<keyword evidence="3" id="KW-1133">Transmembrane helix</keyword>
<comment type="similarity">
    <text evidence="1">Belongs to the synaptotagmin family.</text>
</comment>
<reference evidence="5" key="2">
    <citation type="submission" date="2025-08" db="UniProtKB">
        <authorList>
            <consortium name="Ensembl"/>
        </authorList>
    </citation>
    <scope>IDENTIFICATION</scope>
    <source>
        <strain evidence="5">broiler</strain>
    </source>
</reference>
<dbReference type="GO" id="GO:0031045">
    <property type="term" value="C:dense core granule"/>
    <property type="evidence" value="ECO:0000318"/>
    <property type="project" value="GO_Central"/>
</dbReference>
<proteinExistence type="inferred from homology"/>
<dbReference type="PANTHER" id="PTHR10024:SF175">
    <property type="entry name" value="C2 DOMAIN-CONTAINING PROTEIN"/>
    <property type="match status" value="1"/>
</dbReference>
<dbReference type="AlphaFoldDB" id="A0A8V1AB59"/>
<evidence type="ECO:0000313" key="5">
    <source>
        <dbReference type="Ensembl" id="ENSGALP00010038661.1"/>
    </source>
</evidence>
<feature type="domain" description="C2" evidence="4">
    <location>
        <begin position="293"/>
        <end position="424"/>
    </location>
</feature>
<keyword evidence="3" id="KW-0812">Transmembrane</keyword>
<evidence type="ECO:0000256" key="3">
    <source>
        <dbReference type="SAM" id="Phobius"/>
    </source>
</evidence>
<keyword evidence="3" id="KW-0472">Membrane</keyword>
<dbReference type="GO" id="GO:0017158">
    <property type="term" value="P:regulation of calcium ion-dependent exocytosis"/>
    <property type="evidence" value="ECO:0000318"/>
    <property type="project" value="GO_Central"/>
</dbReference>
<organism evidence="5 6">
    <name type="scientific">Gallus gallus</name>
    <name type="common">Chicken</name>
    <dbReference type="NCBI Taxonomy" id="9031"/>
    <lineage>
        <taxon>Eukaryota</taxon>
        <taxon>Metazoa</taxon>
        <taxon>Chordata</taxon>
        <taxon>Craniata</taxon>
        <taxon>Vertebrata</taxon>
        <taxon>Euteleostomi</taxon>
        <taxon>Archelosauria</taxon>
        <taxon>Archosauria</taxon>
        <taxon>Dinosauria</taxon>
        <taxon>Saurischia</taxon>
        <taxon>Theropoda</taxon>
        <taxon>Coelurosauria</taxon>
        <taxon>Aves</taxon>
        <taxon>Neognathae</taxon>
        <taxon>Galloanserae</taxon>
        <taxon>Galliformes</taxon>
        <taxon>Phasianidae</taxon>
        <taxon>Phasianinae</taxon>
        <taxon>Gallus</taxon>
    </lineage>
</organism>
<dbReference type="SMART" id="SM00239">
    <property type="entry name" value="C2"/>
    <property type="match status" value="2"/>
</dbReference>
<name>A0A8V1AB59_CHICK</name>
<dbReference type="GO" id="GO:0061891">
    <property type="term" value="F:calcium ion sensor activity"/>
    <property type="evidence" value="ECO:0000318"/>
    <property type="project" value="GO_Central"/>
</dbReference>
<dbReference type="GO" id="GO:0016192">
    <property type="term" value="P:vesicle-mediated transport"/>
    <property type="evidence" value="ECO:0000318"/>
    <property type="project" value="GO_Central"/>
</dbReference>
<dbReference type="GO" id="GO:0005886">
    <property type="term" value="C:plasma membrane"/>
    <property type="evidence" value="ECO:0000318"/>
    <property type="project" value="GO_Central"/>
</dbReference>
<feature type="domain" description="C2" evidence="4">
    <location>
        <begin position="158"/>
        <end position="284"/>
    </location>
</feature>
<dbReference type="GO" id="GO:0070382">
    <property type="term" value="C:exocytic vesicle"/>
    <property type="evidence" value="ECO:0000318"/>
    <property type="project" value="GO_Central"/>
</dbReference>
<dbReference type="Gene3D" id="2.60.40.150">
    <property type="entry name" value="C2 domain"/>
    <property type="match status" value="2"/>
</dbReference>
<evidence type="ECO:0000256" key="2">
    <source>
        <dbReference type="SAM" id="MobiDB-lite"/>
    </source>
</evidence>
<dbReference type="PANTHER" id="PTHR10024">
    <property type="entry name" value="SYNAPTOTAGMIN"/>
    <property type="match status" value="1"/>
</dbReference>
<sequence length="428" mass="47485">MQNSSITLRLHSLRLPFSSTWKYGILALAILLLLGALTILAYQMCQLQKHSRTGKKKKYSSGDGVKMRAENGLRGKKMPPFLLDSSQQSDTDMEARTSALGKAESHTNSGAERSEKPAVQFLGKPMAELGAGPAVPYPCLSCSITEDPSSDLSPLPSSQSSLKFSLRYRREQCELLVSCLEVRGLPSRRHAEVAVWLRLLRRVPSHTPGLQCVVQEWQSRAVKNCSGMAFGEHFVCSLQDAEMETSTLKMEVQHFDKYSRNAALGEVRVALSQLKASQSLVLCAELQETTKDIVGEVLLSLRCLPISQKMEVGLLKAKTTPPRSAAEKSVYARIDVSCRRHRQKHQKSRPQAHTSLIIFNETFLFPMPRAAAWDCSVLISLYEVGPEPRHLIGQASVGRSMARDAAGHWDLMAKSIQQPVAQWHPLLI</sequence>
<dbReference type="PROSITE" id="PS50004">
    <property type="entry name" value="C2"/>
    <property type="match status" value="2"/>
</dbReference>
<protein>
    <recommendedName>
        <fullName evidence="4">C2 domain-containing protein</fullName>
    </recommendedName>
</protein>
<feature type="transmembrane region" description="Helical" evidence="3">
    <location>
        <begin position="20"/>
        <end position="42"/>
    </location>
</feature>
<evidence type="ECO:0000256" key="1">
    <source>
        <dbReference type="ARBA" id="ARBA00006996"/>
    </source>
</evidence>
<accession>A0A8V1AB59</accession>
<dbReference type="InterPro" id="IPR000008">
    <property type="entry name" value="C2_dom"/>
</dbReference>
<reference evidence="5" key="1">
    <citation type="submission" date="2020-11" db="EMBL/GenBank/DDBJ databases">
        <title>Gallus gallus (Chicken) genome, bGalGal1, GRCg7b, maternal haplotype autosomes + Z &amp; W.</title>
        <authorList>
            <person name="Warren W."/>
            <person name="Formenti G."/>
            <person name="Fedrigo O."/>
            <person name="Haase B."/>
            <person name="Mountcastle J."/>
            <person name="Balacco J."/>
            <person name="Tracey A."/>
            <person name="Schneider V."/>
            <person name="Okimoto R."/>
            <person name="Cheng H."/>
            <person name="Hawken R."/>
            <person name="Howe K."/>
            <person name="Jarvis E.D."/>
        </authorList>
    </citation>
    <scope>NUCLEOTIDE SEQUENCE [LARGE SCALE GENOMIC DNA]</scope>
    <source>
        <strain evidence="5">Broiler</strain>
    </source>
</reference>